<organism evidence="2 3">
    <name type="scientific">Eumeta variegata</name>
    <name type="common">Bagworm moth</name>
    <name type="synonym">Eumeta japonica</name>
    <dbReference type="NCBI Taxonomy" id="151549"/>
    <lineage>
        <taxon>Eukaryota</taxon>
        <taxon>Metazoa</taxon>
        <taxon>Ecdysozoa</taxon>
        <taxon>Arthropoda</taxon>
        <taxon>Hexapoda</taxon>
        <taxon>Insecta</taxon>
        <taxon>Pterygota</taxon>
        <taxon>Neoptera</taxon>
        <taxon>Endopterygota</taxon>
        <taxon>Lepidoptera</taxon>
        <taxon>Glossata</taxon>
        <taxon>Ditrysia</taxon>
        <taxon>Tineoidea</taxon>
        <taxon>Psychidae</taxon>
        <taxon>Oiketicinae</taxon>
        <taxon>Eumeta</taxon>
    </lineage>
</organism>
<protein>
    <submittedName>
        <fullName evidence="2">Uncharacterized protein</fullName>
    </submittedName>
</protein>
<comment type="caution">
    <text evidence="2">The sequence shown here is derived from an EMBL/GenBank/DDBJ whole genome shotgun (WGS) entry which is preliminary data.</text>
</comment>
<dbReference type="AlphaFoldDB" id="A0A4C1UYN1"/>
<dbReference type="EMBL" id="BGZK01000239">
    <property type="protein sequence ID" value="GBP30894.1"/>
    <property type="molecule type" value="Genomic_DNA"/>
</dbReference>
<dbReference type="Proteomes" id="UP000299102">
    <property type="component" value="Unassembled WGS sequence"/>
</dbReference>
<name>A0A4C1UYN1_EUMVA</name>
<reference evidence="2 3" key="1">
    <citation type="journal article" date="2019" name="Commun. Biol.">
        <title>The bagworm genome reveals a unique fibroin gene that provides high tensile strength.</title>
        <authorList>
            <person name="Kono N."/>
            <person name="Nakamura H."/>
            <person name="Ohtoshi R."/>
            <person name="Tomita M."/>
            <person name="Numata K."/>
            <person name="Arakawa K."/>
        </authorList>
    </citation>
    <scope>NUCLEOTIDE SEQUENCE [LARGE SCALE GENOMIC DNA]</scope>
</reference>
<evidence type="ECO:0000313" key="2">
    <source>
        <dbReference type="EMBL" id="GBP30894.1"/>
    </source>
</evidence>
<proteinExistence type="predicted"/>
<keyword evidence="3" id="KW-1185">Reference proteome</keyword>
<sequence length="101" mass="10976">MVSPLSFISVGHVFSSHTLIRSLNREPVERDPSILISFDLTGRNRCADLLGTKKGIRLIVTHPLAREARQTRAVPGARRRRSGGGRRSSGVAGDCGNVISR</sequence>
<evidence type="ECO:0000313" key="3">
    <source>
        <dbReference type="Proteomes" id="UP000299102"/>
    </source>
</evidence>
<evidence type="ECO:0000256" key="1">
    <source>
        <dbReference type="SAM" id="MobiDB-lite"/>
    </source>
</evidence>
<gene>
    <name evidence="2" type="ORF">EVAR_28533_1</name>
</gene>
<feature type="region of interest" description="Disordered" evidence="1">
    <location>
        <begin position="69"/>
        <end position="101"/>
    </location>
</feature>
<accession>A0A4C1UYN1</accession>